<reference evidence="9 10" key="1">
    <citation type="submission" date="2020-04" db="EMBL/GenBank/DDBJ databases">
        <title>MicrobeNet Type strains.</title>
        <authorList>
            <person name="Nicholson A.C."/>
        </authorList>
    </citation>
    <scope>NUCLEOTIDE SEQUENCE [LARGE SCALE GENOMIC DNA]</scope>
    <source>
        <strain evidence="9 10">ATCC 23612</strain>
    </source>
</reference>
<proteinExistence type="inferred from homology"/>
<keyword evidence="2" id="KW-0645">Protease</keyword>
<name>A0A7X6MCG1_9ACTN</name>
<keyword evidence="10" id="KW-1185">Reference proteome</keyword>
<comment type="caution">
    <text evidence="9">The sequence shown here is derived from an EMBL/GenBank/DDBJ whole genome shotgun (WGS) entry which is preliminary data.</text>
</comment>
<feature type="domain" description="NlpC/P60" evidence="8">
    <location>
        <begin position="228"/>
        <end position="348"/>
    </location>
</feature>
<dbReference type="AlphaFoldDB" id="A0A7X6MCG1"/>
<dbReference type="GO" id="GO:0006508">
    <property type="term" value="P:proteolysis"/>
    <property type="evidence" value="ECO:0007669"/>
    <property type="project" value="UniProtKB-KW"/>
</dbReference>
<evidence type="ECO:0000256" key="3">
    <source>
        <dbReference type="ARBA" id="ARBA00022801"/>
    </source>
</evidence>
<dbReference type="Pfam" id="PF00877">
    <property type="entry name" value="NLPC_P60"/>
    <property type="match status" value="1"/>
</dbReference>
<dbReference type="InterPro" id="IPR051794">
    <property type="entry name" value="PG_Endopeptidase_C40"/>
</dbReference>
<dbReference type="PROSITE" id="PS51935">
    <property type="entry name" value="NLPC_P60"/>
    <property type="match status" value="1"/>
</dbReference>
<sequence length="348" mass="36561">MLASRHVRRRRTAALSSLTAAALLLPAAVAHADPTAEEVREEIETLEEEYIELNAAYNEAKETHEAAQEELEGILEEIEAAEEKTAELGLGARQLASSTYTGVDFTSFHRLLSSTGPEDALTHQADLDYLSAQHNGNLEQYVTELENLEVLEAEASATEEEAAEALKEAEEATEAAEEAIEEQEGLLSELTAEEQAAATQNVGQTGGGGSGGSGGGGGGGGSYTGPASGNARTALDFAYAQIGKPYGWGATGPGSYDCSGLTQAAWASAGVSLPRTTYQQVNAGQRVSWENKQPGDLLFFYPGGSGPEHVGLYAGDNVMVHASTSARPIGTVTLNDYYRANFVTAVRP</sequence>
<protein>
    <submittedName>
        <fullName evidence="9">C40 family peptidase</fullName>
    </submittedName>
</protein>
<evidence type="ECO:0000313" key="10">
    <source>
        <dbReference type="Proteomes" id="UP000553209"/>
    </source>
</evidence>
<dbReference type="SUPFAM" id="SSF54001">
    <property type="entry name" value="Cysteine proteinases"/>
    <property type="match status" value="1"/>
</dbReference>
<feature type="chain" id="PRO_5031297069" evidence="7">
    <location>
        <begin position="33"/>
        <end position="348"/>
    </location>
</feature>
<evidence type="ECO:0000256" key="1">
    <source>
        <dbReference type="ARBA" id="ARBA00007074"/>
    </source>
</evidence>
<organism evidence="9 10">
    <name type="scientific">Nocardiopsis alborubida</name>
    <dbReference type="NCBI Taxonomy" id="146802"/>
    <lineage>
        <taxon>Bacteria</taxon>
        <taxon>Bacillati</taxon>
        <taxon>Actinomycetota</taxon>
        <taxon>Actinomycetes</taxon>
        <taxon>Streptosporangiales</taxon>
        <taxon>Nocardiopsidaceae</taxon>
        <taxon>Nocardiopsis</taxon>
    </lineage>
</organism>
<accession>A0A7X6MCG1</accession>
<dbReference type="Gene3D" id="6.10.250.3150">
    <property type="match status" value="1"/>
</dbReference>
<comment type="similarity">
    <text evidence="1">Belongs to the peptidase C40 family.</text>
</comment>
<dbReference type="RefSeq" id="WP_061080949.1">
    <property type="nucleotide sequence ID" value="NZ_JAAXPG010000011.1"/>
</dbReference>
<keyword evidence="3" id="KW-0378">Hydrolase</keyword>
<evidence type="ECO:0000259" key="8">
    <source>
        <dbReference type="PROSITE" id="PS51935"/>
    </source>
</evidence>
<gene>
    <name evidence="9" type="ORF">HGB44_13415</name>
</gene>
<feature type="coiled-coil region" evidence="5">
    <location>
        <begin position="36"/>
        <end position="84"/>
    </location>
</feature>
<dbReference type="Proteomes" id="UP000553209">
    <property type="component" value="Unassembled WGS sequence"/>
</dbReference>
<feature type="signal peptide" evidence="7">
    <location>
        <begin position="1"/>
        <end position="32"/>
    </location>
</feature>
<evidence type="ECO:0000313" key="9">
    <source>
        <dbReference type="EMBL" id="NKY98646.1"/>
    </source>
</evidence>
<evidence type="ECO:0000256" key="6">
    <source>
        <dbReference type="SAM" id="MobiDB-lite"/>
    </source>
</evidence>
<dbReference type="GO" id="GO:0008234">
    <property type="term" value="F:cysteine-type peptidase activity"/>
    <property type="evidence" value="ECO:0007669"/>
    <property type="project" value="UniProtKB-KW"/>
</dbReference>
<dbReference type="EMBL" id="JAAXPG010000011">
    <property type="protein sequence ID" value="NKY98646.1"/>
    <property type="molecule type" value="Genomic_DNA"/>
</dbReference>
<evidence type="ECO:0000256" key="5">
    <source>
        <dbReference type="SAM" id="Coils"/>
    </source>
</evidence>
<dbReference type="Gene3D" id="3.90.1720.10">
    <property type="entry name" value="endopeptidase domain like (from Nostoc punctiforme)"/>
    <property type="match status" value="1"/>
</dbReference>
<feature type="region of interest" description="Disordered" evidence="6">
    <location>
        <begin position="199"/>
        <end position="224"/>
    </location>
</feature>
<dbReference type="InterPro" id="IPR000064">
    <property type="entry name" value="NLP_P60_dom"/>
</dbReference>
<keyword evidence="5" id="KW-0175">Coiled coil</keyword>
<evidence type="ECO:0000256" key="2">
    <source>
        <dbReference type="ARBA" id="ARBA00022670"/>
    </source>
</evidence>
<dbReference type="PANTHER" id="PTHR47359:SF3">
    <property type="entry name" value="NLP_P60 DOMAIN-CONTAINING PROTEIN-RELATED"/>
    <property type="match status" value="1"/>
</dbReference>
<keyword evidence="7" id="KW-0732">Signal</keyword>
<dbReference type="PANTHER" id="PTHR47359">
    <property type="entry name" value="PEPTIDOGLYCAN DL-ENDOPEPTIDASE CWLO"/>
    <property type="match status" value="1"/>
</dbReference>
<keyword evidence="4" id="KW-0788">Thiol protease</keyword>
<evidence type="ECO:0000256" key="4">
    <source>
        <dbReference type="ARBA" id="ARBA00022807"/>
    </source>
</evidence>
<evidence type="ECO:0000256" key="7">
    <source>
        <dbReference type="SAM" id="SignalP"/>
    </source>
</evidence>
<dbReference type="InterPro" id="IPR038765">
    <property type="entry name" value="Papain-like_cys_pep_sf"/>
</dbReference>
<feature type="compositionally biased region" description="Gly residues" evidence="6">
    <location>
        <begin position="204"/>
        <end position="223"/>
    </location>
</feature>